<sequence length="1396" mass="146930">MTAAGGVDDPRAYRHLVRLRGRNGRVVGAGVLLQGRYVLTCAHVVNSSLGRAQMSQPAPDETVLVELPALPELGVLAATVIGQTWIAADESRPEDVTVLRLATPVLGPLDTPPLRTRVRVDSDFRCYGFPDGRDEPVLALGAVQGAMGPEFGWHQLVTHGVNGYQIAPGFSGGPVWSDTAGAVIGIVVTVDGRQGRRVGCMLPLSRIASLPVMGELLAESARFDPTAWQAHWEPAVRGTRLRPGDDTWYFTGRRAVLADLRNWFGTQGPEQPIGCVVTGPPGSGKSAVLARVATLSSAAYRDQHPQAWQGAPADTVPEPGAVDVAIHARDLDLAQVCATIAEAAGCPDERPERLVAALCARPEPFTLLIDALDEAVDGGASIVQGLLLPLAAYGRPGVLRVLVGARPHLVPELGGGYEVVQLDDDAYLDRDDLLAYTSTRLNAHPAATGADIAALSATIADAAHPLFLVAQLTVDALCAGDGPAGWTGDFPSTVPQAINTYLLRSFAPQDARRARDLLRPLAYAQDTGLPTGELWAALASHLAGRDYGTDDVRWLRDRAAALLARSAVGAEGEHHRLFHAAFAAGLFPDPESGASAFFDALLSTVPLRPDGTRDWPAASRYLYRHLAYHAERAGRMAELAQHPGFLPVADTADVLRAHTRSGHVLGRELSHVLASFAGETTTEDPAERAAALALHLMYRGRRDLADGLLAQARGSRWRPLWFTGGDTAAVIHRGAVRALAEYEVEGRRLLASCADDGSVIVHAIDPAPIGGVLRGTATLTFVASVDAHVGGATALTPLADEPRLASGGADGVIQVWDAATLEPEFSLDAHHGPITALCSYRDADGLVIVSGGADGAVRFWHSFDDDGNVGITSRRAHVGGVAALRTVWFGDDLLVLSVGRDGALLLWDPAERDVTITHRTDRDHAVSAVDVWSSDAAIQVTAVAADGVAQIWDISQGVDGDGDTVTSISHQVTTFHARPAFSAVRLAAHQHGLQLIRAAGPEVTVTPLAESDDVLTVEGVEGVSTLACLYSATGPDLLVLGGTSGTVRVWSYQDGYPAPGREYATVPQSATAVATVEQVGGPVAVIAHGGSGGYSFQHEVGGSVTSTVTTSSQADRYPRVEIRRLHDGAETGPAKVLAAPAVLQLVVGREPSGLRLGAVSRDTTCRTWITGTEAVAEHGVLGKREFAVAAAVAAGTLDSRAVVAVGSRDGGVWFFDLVTGRSRRMKWFQRDHHPVVIALGRIGDRDVLATWDPAHRERIRLWNAGNGRELAAVERTHTAPVTALSLHDGLLAWGGSDGVVALHRLDAKVGAVSADLRQAHTGRVTALCGLRLGDETVTVSGGHDGQLRFWPVRDGATYPDAVWLGTPVLSTAAGPSGHLAVGTEIGPLALHVGRTA</sequence>
<feature type="repeat" description="WD" evidence="3">
    <location>
        <begin position="827"/>
        <end position="860"/>
    </location>
</feature>
<dbReference type="SMART" id="SM00320">
    <property type="entry name" value="WD40"/>
    <property type="match status" value="7"/>
</dbReference>
<dbReference type="Proteomes" id="UP000660339">
    <property type="component" value="Unassembled WGS sequence"/>
</dbReference>
<evidence type="ECO:0000313" key="6">
    <source>
        <dbReference type="Proteomes" id="UP000660339"/>
    </source>
</evidence>
<name>A0A8J3LKE7_9ACTN</name>
<dbReference type="PROSITE" id="PS50294">
    <property type="entry name" value="WD_REPEATS_REGION"/>
    <property type="match status" value="1"/>
</dbReference>
<keyword evidence="2" id="KW-0677">Repeat</keyword>
<keyword evidence="6" id="KW-1185">Reference proteome</keyword>
<gene>
    <name evidence="5" type="ORF">Cme02nite_51380</name>
</gene>
<dbReference type="InterPro" id="IPR036322">
    <property type="entry name" value="WD40_repeat_dom_sf"/>
</dbReference>
<dbReference type="Gene3D" id="2.40.10.120">
    <property type="match status" value="1"/>
</dbReference>
<dbReference type="PANTHER" id="PTHR22847">
    <property type="entry name" value="WD40 REPEAT PROTEIN"/>
    <property type="match status" value="1"/>
</dbReference>
<dbReference type="EMBL" id="BONJ01000028">
    <property type="protein sequence ID" value="GIG16806.1"/>
    <property type="molecule type" value="Genomic_DNA"/>
</dbReference>
<dbReference type="InterPro" id="IPR027417">
    <property type="entry name" value="P-loop_NTPase"/>
</dbReference>
<dbReference type="Gene3D" id="2.130.10.10">
    <property type="entry name" value="YVTN repeat-like/Quinoprotein amine dehydrogenase"/>
    <property type="match status" value="3"/>
</dbReference>
<dbReference type="SUPFAM" id="SSF63829">
    <property type="entry name" value="Calcium-dependent phosphotriesterase"/>
    <property type="match status" value="1"/>
</dbReference>
<dbReference type="Pfam" id="PF13191">
    <property type="entry name" value="AAA_16"/>
    <property type="match status" value="1"/>
</dbReference>
<dbReference type="SUPFAM" id="SSF50978">
    <property type="entry name" value="WD40 repeat-like"/>
    <property type="match status" value="1"/>
</dbReference>
<comment type="caution">
    <text evidence="5">The sequence shown here is derived from an EMBL/GenBank/DDBJ whole genome shotgun (WGS) entry which is preliminary data.</text>
</comment>
<reference evidence="5" key="1">
    <citation type="submission" date="2021-01" db="EMBL/GenBank/DDBJ databases">
        <title>Whole genome shotgun sequence of Catellatospora methionotrophica NBRC 14553.</title>
        <authorList>
            <person name="Komaki H."/>
            <person name="Tamura T."/>
        </authorList>
    </citation>
    <scope>NUCLEOTIDE SEQUENCE</scope>
    <source>
        <strain evidence="5">NBRC 14553</strain>
    </source>
</reference>
<dbReference type="InterPro" id="IPR015943">
    <property type="entry name" value="WD40/YVTN_repeat-like_dom_sf"/>
</dbReference>
<keyword evidence="1 3" id="KW-0853">WD repeat</keyword>
<proteinExistence type="predicted"/>
<dbReference type="Pfam" id="PF00400">
    <property type="entry name" value="WD40"/>
    <property type="match status" value="2"/>
</dbReference>
<accession>A0A8J3LKE7</accession>
<evidence type="ECO:0000256" key="2">
    <source>
        <dbReference type="ARBA" id="ARBA00022737"/>
    </source>
</evidence>
<organism evidence="5 6">
    <name type="scientific">Catellatospora methionotrophica</name>
    <dbReference type="NCBI Taxonomy" id="121620"/>
    <lineage>
        <taxon>Bacteria</taxon>
        <taxon>Bacillati</taxon>
        <taxon>Actinomycetota</taxon>
        <taxon>Actinomycetes</taxon>
        <taxon>Micromonosporales</taxon>
        <taxon>Micromonosporaceae</taxon>
        <taxon>Catellatospora</taxon>
    </lineage>
</organism>
<dbReference type="InterPro" id="IPR009003">
    <property type="entry name" value="Peptidase_S1_PA"/>
</dbReference>
<dbReference type="PANTHER" id="PTHR22847:SF637">
    <property type="entry name" value="WD REPEAT DOMAIN 5B"/>
    <property type="match status" value="1"/>
</dbReference>
<dbReference type="PROSITE" id="PS50082">
    <property type="entry name" value="WD_REPEATS_2"/>
    <property type="match status" value="2"/>
</dbReference>
<dbReference type="SUPFAM" id="SSF50494">
    <property type="entry name" value="Trypsin-like serine proteases"/>
    <property type="match status" value="1"/>
</dbReference>
<feature type="domain" description="Orc1-like AAA ATPase" evidence="4">
    <location>
        <begin position="250"/>
        <end position="387"/>
    </location>
</feature>
<evidence type="ECO:0000259" key="4">
    <source>
        <dbReference type="Pfam" id="PF13191"/>
    </source>
</evidence>
<dbReference type="InterPro" id="IPR041664">
    <property type="entry name" value="AAA_16"/>
</dbReference>
<evidence type="ECO:0000256" key="3">
    <source>
        <dbReference type="PROSITE-ProRule" id="PRU00221"/>
    </source>
</evidence>
<evidence type="ECO:0000313" key="5">
    <source>
        <dbReference type="EMBL" id="GIG16806.1"/>
    </source>
</evidence>
<dbReference type="Pfam" id="PF13365">
    <property type="entry name" value="Trypsin_2"/>
    <property type="match status" value="1"/>
</dbReference>
<evidence type="ECO:0000256" key="1">
    <source>
        <dbReference type="ARBA" id="ARBA00022574"/>
    </source>
</evidence>
<dbReference type="SUPFAM" id="SSF52540">
    <property type="entry name" value="P-loop containing nucleoside triphosphate hydrolases"/>
    <property type="match status" value="1"/>
</dbReference>
<dbReference type="RefSeq" id="WP_166379222.1">
    <property type="nucleotide sequence ID" value="NZ_BAAATT010000005.1"/>
</dbReference>
<protein>
    <recommendedName>
        <fullName evidence="4">Orc1-like AAA ATPase domain-containing protein</fullName>
    </recommendedName>
</protein>
<dbReference type="InterPro" id="IPR001680">
    <property type="entry name" value="WD40_rpt"/>
</dbReference>
<feature type="repeat" description="WD" evidence="3">
    <location>
        <begin position="785"/>
        <end position="826"/>
    </location>
</feature>